<sequence length="72" mass="8095">MSKRRHASFTLDKRTRQQLNSRKVISSWRPNPVKNHDEPETQILQKIAGLASGLVGGTRRPLFREEGAAPSS</sequence>
<keyword evidence="2" id="KW-1185">Reference proteome</keyword>
<dbReference type="EMBL" id="PGGN01000002">
    <property type="protein sequence ID" value="PSH58086.1"/>
    <property type="molecule type" value="Genomic_DNA"/>
</dbReference>
<dbReference type="Proteomes" id="UP000241158">
    <property type="component" value="Unassembled WGS sequence"/>
</dbReference>
<name>A0A2P7AV47_9HYPH</name>
<gene>
    <name evidence="1" type="ORF">CU100_10560</name>
</gene>
<organism evidence="1 2">
    <name type="scientific">Phyllobacterium endophyticum</name>
    <dbReference type="NCBI Taxonomy" id="1149773"/>
    <lineage>
        <taxon>Bacteria</taxon>
        <taxon>Pseudomonadati</taxon>
        <taxon>Pseudomonadota</taxon>
        <taxon>Alphaproteobacteria</taxon>
        <taxon>Hyphomicrobiales</taxon>
        <taxon>Phyllobacteriaceae</taxon>
        <taxon>Phyllobacterium</taxon>
    </lineage>
</organism>
<reference evidence="2" key="1">
    <citation type="submission" date="2017-11" db="EMBL/GenBank/DDBJ databases">
        <authorList>
            <person name="Kuznetsova I."/>
            <person name="Sazanova A."/>
            <person name="Chirak E."/>
            <person name="Safronova V."/>
            <person name="Willems A."/>
        </authorList>
    </citation>
    <scope>NUCLEOTIDE SEQUENCE [LARGE SCALE GENOMIC DNA]</scope>
    <source>
        <strain evidence="2">PEPV15</strain>
    </source>
</reference>
<evidence type="ECO:0000313" key="1">
    <source>
        <dbReference type="EMBL" id="PSH58086.1"/>
    </source>
</evidence>
<proteinExistence type="predicted"/>
<dbReference type="AlphaFoldDB" id="A0A2P7AV47"/>
<protein>
    <submittedName>
        <fullName evidence="1">Uncharacterized protein</fullName>
    </submittedName>
</protein>
<accession>A0A2P7AV47</accession>
<comment type="caution">
    <text evidence="1">The sequence shown here is derived from an EMBL/GenBank/DDBJ whole genome shotgun (WGS) entry which is preliminary data.</text>
</comment>
<evidence type="ECO:0000313" key="2">
    <source>
        <dbReference type="Proteomes" id="UP000241158"/>
    </source>
</evidence>